<gene>
    <name evidence="1" type="ORF">ARTHRO_30393</name>
</gene>
<dbReference type="EMBL" id="FO818640">
    <property type="protein sequence ID" value="CDM95127.1"/>
    <property type="molecule type" value="Genomic_DNA"/>
</dbReference>
<accession>A0A9P1NZG0</accession>
<evidence type="ECO:0000313" key="1">
    <source>
        <dbReference type="EMBL" id="CDM95127.1"/>
    </source>
</evidence>
<protein>
    <submittedName>
        <fullName evidence="1">Uncharacterized protein</fullName>
    </submittedName>
</protein>
<reference evidence="1 2" key="1">
    <citation type="submission" date="2014-02" db="EMBL/GenBank/DDBJ databases">
        <authorList>
            <person name="Genoscope - CEA"/>
        </authorList>
    </citation>
    <scope>NUCLEOTIDE SEQUENCE [LARGE SCALE GENOMIC DNA]</scope>
    <source>
        <strain evidence="1 2">PCC 8005</strain>
    </source>
</reference>
<dbReference type="AlphaFoldDB" id="A0A9P1NZG0"/>
<sequence>MADYVTTFFPNMEPDQDSVSRQMKVKIAVNFVAHDLWKNAIKFSDKSSKYQIK</sequence>
<proteinExistence type="predicted"/>
<evidence type="ECO:0000313" key="2">
    <source>
        <dbReference type="Proteomes" id="UP000032946"/>
    </source>
</evidence>
<organism evidence="1 2">
    <name type="scientific">Limnospira indica PCC 8005</name>
    <dbReference type="NCBI Taxonomy" id="376219"/>
    <lineage>
        <taxon>Bacteria</taxon>
        <taxon>Bacillati</taxon>
        <taxon>Cyanobacteriota</taxon>
        <taxon>Cyanophyceae</taxon>
        <taxon>Oscillatoriophycideae</taxon>
        <taxon>Oscillatoriales</taxon>
        <taxon>Sirenicapillariaceae</taxon>
        <taxon>Limnospira</taxon>
    </lineage>
</organism>
<dbReference type="Proteomes" id="UP000032946">
    <property type="component" value="Chromosome"/>
</dbReference>
<name>A0A9P1NZG0_9CYAN</name>
<keyword evidence="2" id="KW-1185">Reference proteome</keyword>